<keyword evidence="2" id="KW-0808">Transferase</keyword>
<dbReference type="CDD" id="cd01741">
    <property type="entry name" value="GATase1_1"/>
    <property type="match status" value="1"/>
</dbReference>
<evidence type="ECO:0000313" key="3">
    <source>
        <dbReference type="Proteomes" id="UP000799324"/>
    </source>
</evidence>
<dbReference type="InterPro" id="IPR029062">
    <property type="entry name" value="Class_I_gatase-like"/>
</dbReference>
<feature type="domain" description="Glutamine amidotransferase" evidence="1">
    <location>
        <begin position="72"/>
        <end position="228"/>
    </location>
</feature>
<proteinExistence type="predicted"/>
<keyword evidence="2" id="KW-0315">Glutamine amidotransferase</keyword>
<reference evidence="2" key="1">
    <citation type="journal article" date="2020" name="Stud. Mycol.">
        <title>101 Dothideomycetes genomes: a test case for predicting lifestyles and emergence of pathogens.</title>
        <authorList>
            <person name="Haridas S."/>
            <person name="Albert R."/>
            <person name="Binder M."/>
            <person name="Bloem J."/>
            <person name="Labutti K."/>
            <person name="Salamov A."/>
            <person name="Andreopoulos B."/>
            <person name="Baker S."/>
            <person name="Barry K."/>
            <person name="Bills G."/>
            <person name="Bluhm B."/>
            <person name="Cannon C."/>
            <person name="Castanera R."/>
            <person name="Culley D."/>
            <person name="Daum C."/>
            <person name="Ezra D."/>
            <person name="Gonzalez J."/>
            <person name="Henrissat B."/>
            <person name="Kuo A."/>
            <person name="Liang C."/>
            <person name="Lipzen A."/>
            <person name="Lutzoni F."/>
            <person name="Magnuson J."/>
            <person name="Mondo S."/>
            <person name="Nolan M."/>
            <person name="Ohm R."/>
            <person name="Pangilinan J."/>
            <person name="Park H.-J."/>
            <person name="Ramirez L."/>
            <person name="Alfaro M."/>
            <person name="Sun H."/>
            <person name="Tritt A."/>
            <person name="Yoshinaga Y."/>
            <person name="Zwiers L.-H."/>
            <person name="Turgeon B."/>
            <person name="Goodwin S."/>
            <person name="Spatafora J."/>
            <person name="Crous P."/>
            <person name="Grigoriev I."/>
        </authorList>
    </citation>
    <scope>NUCLEOTIDE SEQUENCE</scope>
    <source>
        <strain evidence="2">CBS 122681</strain>
    </source>
</reference>
<dbReference type="Pfam" id="PF00117">
    <property type="entry name" value="GATase"/>
    <property type="match status" value="1"/>
</dbReference>
<dbReference type="GO" id="GO:0005829">
    <property type="term" value="C:cytosol"/>
    <property type="evidence" value="ECO:0007669"/>
    <property type="project" value="TreeGrafter"/>
</dbReference>
<accession>A0A6A6SK64</accession>
<evidence type="ECO:0000313" key="2">
    <source>
        <dbReference type="EMBL" id="KAF2648129.1"/>
    </source>
</evidence>
<dbReference type="InterPro" id="IPR044992">
    <property type="entry name" value="ChyE-like"/>
</dbReference>
<dbReference type="Proteomes" id="UP000799324">
    <property type="component" value="Unassembled WGS sequence"/>
</dbReference>
<gene>
    <name evidence="2" type="ORF">K491DRAFT_722843</name>
</gene>
<protein>
    <submittedName>
        <fullName evidence="2">Class I glutamine amidotransferase-like protein</fullName>
    </submittedName>
</protein>
<dbReference type="PANTHER" id="PTHR42695:SF6">
    <property type="entry name" value="GLUTAMINE AMIDOTRANSFERASE DOMAIN-CONTAINING PROTEIN"/>
    <property type="match status" value="1"/>
</dbReference>
<dbReference type="PANTHER" id="PTHR42695">
    <property type="entry name" value="GLUTAMINE AMIDOTRANSFERASE YLR126C-RELATED"/>
    <property type="match status" value="1"/>
</dbReference>
<dbReference type="Gene3D" id="3.40.50.880">
    <property type="match status" value="1"/>
</dbReference>
<dbReference type="OrthoDB" id="1669814at2759"/>
<organism evidence="2 3">
    <name type="scientific">Lophiostoma macrostomum CBS 122681</name>
    <dbReference type="NCBI Taxonomy" id="1314788"/>
    <lineage>
        <taxon>Eukaryota</taxon>
        <taxon>Fungi</taxon>
        <taxon>Dikarya</taxon>
        <taxon>Ascomycota</taxon>
        <taxon>Pezizomycotina</taxon>
        <taxon>Dothideomycetes</taxon>
        <taxon>Pleosporomycetidae</taxon>
        <taxon>Pleosporales</taxon>
        <taxon>Lophiostomataceae</taxon>
        <taxon>Lophiostoma</taxon>
    </lineage>
</organism>
<dbReference type="InterPro" id="IPR017926">
    <property type="entry name" value="GATASE"/>
</dbReference>
<evidence type="ECO:0000259" key="1">
    <source>
        <dbReference type="Pfam" id="PF00117"/>
    </source>
</evidence>
<keyword evidence="3" id="KW-1185">Reference proteome</keyword>
<name>A0A6A6SK64_9PLEO</name>
<dbReference type="EMBL" id="MU004556">
    <property type="protein sequence ID" value="KAF2648129.1"/>
    <property type="molecule type" value="Genomic_DNA"/>
</dbReference>
<dbReference type="GO" id="GO:0016740">
    <property type="term" value="F:transferase activity"/>
    <property type="evidence" value="ECO:0007669"/>
    <property type="project" value="UniProtKB-KW"/>
</dbReference>
<sequence>MTTQTIRIAMLNADTPVPEVYANRAPTYGQIFHNLFTSAASRLELKSSTSSPAPEIKSTDYNVQNLEYPPDPSLIDAILITGSANAAYENIPWLERLNAYIRHIYTRHPRIKIFGSCFGHQIVCQSLLKEYGVYVEKDPNGHEMGVQTITTTPEFRNAMNASAGPAIAIPVSIPEKLRLQFIHGDHVKLPSLDALPPSWVNLGRTQHCAVQGVYEPGRVLTYQGHFEFDRFVNSETLKFFAERGDMPLLEEYLEAADADDDAEVACDIVLRFFMEWGLERDVGAYERVGGLLTPPVQE</sequence>
<dbReference type="SUPFAM" id="SSF52317">
    <property type="entry name" value="Class I glutamine amidotransferase-like"/>
    <property type="match status" value="1"/>
</dbReference>
<dbReference type="GO" id="GO:0005634">
    <property type="term" value="C:nucleus"/>
    <property type="evidence" value="ECO:0007669"/>
    <property type="project" value="TreeGrafter"/>
</dbReference>
<dbReference type="AlphaFoldDB" id="A0A6A6SK64"/>